<keyword evidence="1" id="KW-0677">Repeat</keyword>
<name>A0ABR3WB10_9PEZI</name>
<feature type="compositionally biased region" description="Polar residues" evidence="2">
    <location>
        <begin position="471"/>
        <end position="482"/>
    </location>
</feature>
<sequence length="1058" mass="120106">MADPATVFSIINELAATTGFCYQIIKKMIDAPEEINRLNSKAANWRPQLERLAEFMDGDGPSATRLRDRFKDGALSNAKDLVQEMNKELAPFQKINPWKKFIWSLTTGNKVRDLLKQLQEDMDVILDSLHLENTDSLERMRRELCQIQLFETNEHERRNILQWLKPKGIDAHEFHRQKRALREDGTCDWLAESKQWQDWCVGGSETHARFLWIHGLPGAGKTVLASFGIDNVASAYQHKGVSYYYCSHERHSKGYTSSEETCSLLRWVIRDLTAQVTRPKTRTSNHQAAIPQTLEDLYIKHDFSLETLLDCLLAVTEYIAMEFQQQVCIIVDAVDESPSPREDLLKVLTTMGTDPKWQHVSLCFTSRKETDIERAIEAIQPNGISQRIILTPKPPSKKPRSPVVRSGFDGAPPPKHAMSPPPRSSSLRGRSPSGSDPKLLKYSHNKMRSESEYRLPSGHMSSHQSGKERSTSVTPAENSHSSDLMEIDTPGHAIARGGKKKGCTILSMDKNPDVIRAIRAFVQSRLEDDPTFKRWGEEELSQVINQLAKKAKGMFRWAACQVDIILKSNLCDTDSILQMLDQIPPDIFGTYKHMIMHLLPDGEGRNEHNRNFAHTALALICSPTAAVPCAEVLVEASRFNVPAGAAHIFDLEQLEEILGCLVTVTSLTRQPETLYNRDPDKEGLSSAKQVSVAHYTVKEFLFDKTTALGQVKDFALSKTAIQSLELRVIFSGLQQFGTRFGREKHPTRYEEYCLKMTEKALREQRDIILQDKTVWHAVTECLKWNSQHHLKELGAFPTQRVRAAFPSWSKTSPFECKNDDMNKEHTQPKHPQTSVLVSLILLEWPELAKAYLAELPESTKKEVWKDKFQVREPFRVEGTEPQTVMQLCVTRRDVAFLQALIDSKADFSGERELIMDLFYHAYGHKSLGDEDGGAKTGQMLKMLLERGVRPETTGYLFTPLQFAVAHLEEEWVYDLLYEGADPNAIGNPEGEHPFGDKKDKIHGHLTPLQICQMTRPNRLESDLDPEQGPMEKARETVNYSLRQWGAEDKAIVVDDDSE</sequence>
<dbReference type="SUPFAM" id="SSF48403">
    <property type="entry name" value="Ankyrin repeat"/>
    <property type="match status" value="1"/>
</dbReference>
<protein>
    <recommendedName>
        <fullName evidence="3">Nephrocystin 3-like N-terminal domain-containing protein</fullName>
    </recommendedName>
</protein>
<keyword evidence="5" id="KW-1185">Reference proteome</keyword>
<feature type="region of interest" description="Disordered" evidence="2">
    <location>
        <begin position="385"/>
        <end position="485"/>
    </location>
</feature>
<dbReference type="Proteomes" id="UP001583177">
    <property type="component" value="Unassembled WGS sequence"/>
</dbReference>
<dbReference type="InterPro" id="IPR027417">
    <property type="entry name" value="P-loop_NTPase"/>
</dbReference>
<feature type="compositionally biased region" description="Pro residues" evidence="2">
    <location>
        <begin position="411"/>
        <end position="423"/>
    </location>
</feature>
<dbReference type="Gene3D" id="3.40.50.300">
    <property type="entry name" value="P-loop containing nucleotide triphosphate hydrolases"/>
    <property type="match status" value="1"/>
</dbReference>
<dbReference type="SUPFAM" id="SSF52540">
    <property type="entry name" value="P-loop containing nucleoside triphosphate hydrolases"/>
    <property type="match status" value="1"/>
</dbReference>
<dbReference type="EMBL" id="JAWRVE010000114">
    <property type="protein sequence ID" value="KAL1857409.1"/>
    <property type="molecule type" value="Genomic_DNA"/>
</dbReference>
<dbReference type="Gene3D" id="1.25.40.20">
    <property type="entry name" value="Ankyrin repeat-containing domain"/>
    <property type="match status" value="1"/>
</dbReference>
<accession>A0ABR3WB10</accession>
<organism evidence="4 5">
    <name type="scientific">Diaporthe australafricana</name>
    <dbReference type="NCBI Taxonomy" id="127596"/>
    <lineage>
        <taxon>Eukaryota</taxon>
        <taxon>Fungi</taxon>
        <taxon>Dikarya</taxon>
        <taxon>Ascomycota</taxon>
        <taxon>Pezizomycotina</taxon>
        <taxon>Sordariomycetes</taxon>
        <taxon>Sordariomycetidae</taxon>
        <taxon>Diaporthales</taxon>
        <taxon>Diaporthaceae</taxon>
        <taxon>Diaporthe</taxon>
    </lineage>
</organism>
<evidence type="ECO:0000313" key="5">
    <source>
        <dbReference type="Proteomes" id="UP001583177"/>
    </source>
</evidence>
<evidence type="ECO:0000256" key="2">
    <source>
        <dbReference type="SAM" id="MobiDB-lite"/>
    </source>
</evidence>
<evidence type="ECO:0000313" key="4">
    <source>
        <dbReference type="EMBL" id="KAL1857409.1"/>
    </source>
</evidence>
<comment type="caution">
    <text evidence="4">The sequence shown here is derived from an EMBL/GenBank/DDBJ whole genome shotgun (WGS) entry which is preliminary data.</text>
</comment>
<gene>
    <name evidence="4" type="ORF">Daus18300_010382</name>
</gene>
<evidence type="ECO:0000256" key="1">
    <source>
        <dbReference type="ARBA" id="ARBA00022737"/>
    </source>
</evidence>
<evidence type="ECO:0000259" key="3">
    <source>
        <dbReference type="Pfam" id="PF24883"/>
    </source>
</evidence>
<dbReference type="Pfam" id="PF24883">
    <property type="entry name" value="NPHP3_N"/>
    <property type="match status" value="1"/>
</dbReference>
<dbReference type="InterPro" id="IPR036770">
    <property type="entry name" value="Ankyrin_rpt-contain_sf"/>
</dbReference>
<proteinExistence type="predicted"/>
<feature type="compositionally biased region" description="Low complexity" evidence="2">
    <location>
        <begin position="424"/>
        <end position="435"/>
    </location>
</feature>
<feature type="domain" description="Nephrocystin 3-like N-terminal" evidence="3">
    <location>
        <begin position="185"/>
        <end position="367"/>
    </location>
</feature>
<dbReference type="PANTHER" id="PTHR10039:SF16">
    <property type="entry name" value="GPI INOSITOL-DEACYLASE"/>
    <property type="match status" value="1"/>
</dbReference>
<dbReference type="InterPro" id="IPR056884">
    <property type="entry name" value="NPHP3-like_N"/>
</dbReference>
<reference evidence="4 5" key="1">
    <citation type="journal article" date="2024" name="IMA Fungus">
        <title>IMA Genome - F19 : A genome assembly and annotation guide to empower mycologists, including annotated draft genome sequences of Ceratocystis pirilliformis, Diaporthe australafricana, Fusarium ophioides, Paecilomyces lecythidis, and Sporothrix stenoceras.</title>
        <authorList>
            <person name="Aylward J."/>
            <person name="Wilson A.M."/>
            <person name="Visagie C.M."/>
            <person name="Spraker J."/>
            <person name="Barnes I."/>
            <person name="Buitendag C."/>
            <person name="Ceriani C."/>
            <person name="Del Mar Angel L."/>
            <person name="du Plessis D."/>
            <person name="Fuchs T."/>
            <person name="Gasser K."/>
            <person name="Kramer D."/>
            <person name="Li W."/>
            <person name="Munsamy K."/>
            <person name="Piso A."/>
            <person name="Price J.L."/>
            <person name="Sonnekus B."/>
            <person name="Thomas C."/>
            <person name="van der Nest A."/>
            <person name="van Dijk A."/>
            <person name="van Heerden A."/>
            <person name="van Vuuren N."/>
            <person name="Yilmaz N."/>
            <person name="Duong T.A."/>
            <person name="van der Merwe N.A."/>
            <person name="Wingfield M.J."/>
            <person name="Wingfield B.D."/>
        </authorList>
    </citation>
    <scope>NUCLEOTIDE SEQUENCE [LARGE SCALE GENOMIC DNA]</scope>
    <source>
        <strain evidence="4 5">CMW 18300</strain>
    </source>
</reference>
<dbReference type="PANTHER" id="PTHR10039">
    <property type="entry name" value="AMELOGENIN"/>
    <property type="match status" value="1"/>
</dbReference>